<dbReference type="STRING" id="521045.Kole_1215"/>
<dbReference type="AlphaFoldDB" id="C5CIZ7"/>
<proteinExistence type="predicted"/>
<gene>
    <name evidence="2" type="ordered locus">Kole_1215</name>
</gene>
<sequence length="117" mass="13461">MSTVLYSVIKILITAVLVFFISEVAKRYSLVAGVLASLPLTSILAMIWLYIEKRDTELISTLSHDIFLMVIPSLIFFIAMPIFLKWMKNFYFSLLISGVLTSSAYALWFLMLKRIRK</sequence>
<evidence type="ECO:0008006" key="4">
    <source>
        <dbReference type="Google" id="ProtNLM"/>
    </source>
</evidence>
<evidence type="ECO:0000256" key="1">
    <source>
        <dbReference type="SAM" id="Phobius"/>
    </source>
</evidence>
<protein>
    <recommendedName>
        <fullName evidence="4">DUF3147 family protein</fullName>
    </recommendedName>
</protein>
<dbReference type="OrthoDB" id="47473at2"/>
<reference evidence="2 3" key="2">
    <citation type="journal article" date="2011" name="J. Bacteriol.">
        <title>Genome Sequence of Kosmotoga olearia Strain TBF 19.5.1, a Thermophilic Bacterium with a Wide Growth Temperature Range, Isolated from the Troll B Oil Platform in the North Sea.</title>
        <authorList>
            <person name="Swithers K.S."/>
            <person name="Dipippo J.L."/>
            <person name="Bruce D.C."/>
            <person name="Detter C."/>
            <person name="Tapia R."/>
            <person name="Han S."/>
            <person name="Goodwin L.A."/>
            <person name="Han J."/>
            <person name="Woyke T."/>
            <person name="Pitluck S."/>
            <person name="Pennacchio L."/>
            <person name="Nolan M."/>
            <person name="Mikhailova N."/>
            <person name="Land M.L."/>
            <person name="Nesbo C.L."/>
            <person name="Gogarten J.P."/>
            <person name="Noll K.M."/>
        </authorList>
    </citation>
    <scope>NUCLEOTIDE SEQUENCE [LARGE SCALE GENOMIC DNA]</scope>
    <source>
        <strain evidence="3">ATCC BAA-1733 / DSM 21960 / TBF 19.5.1</strain>
    </source>
</reference>
<name>C5CIZ7_KOSOT</name>
<dbReference type="EMBL" id="CP001634">
    <property type="protein sequence ID" value="ACR79913.1"/>
    <property type="molecule type" value="Genomic_DNA"/>
</dbReference>
<dbReference type="Proteomes" id="UP000002382">
    <property type="component" value="Chromosome"/>
</dbReference>
<dbReference type="KEGG" id="kol:Kole_1215"/>
<evidence type="ECO:0000313" key="3">
    <source>
        <dbReference type="Proteomes" id="UP000002382"/>
    </source>
</evidence>
<feature type="transmembrane region" description="Helical" evidence="1">
    <location>
        <begin position="28"/>
        <end position="50"/>
    </location>
</feature>
<reference evidence="2 3" key="1">
    <citation type="submission" date="2009-06" db="EMBL/GenBank/DDBJ databases">
        <title>Complete sequence of Thermotogales bacterium TBF 19.5.1.</title>
        <authorList>
            <consortium name="US DOE Joint Genome Institute"/>
            <person name="Lucas S."/>
            <person name="Copeland A."/>
            <person name="Lapidus A."/>
            <person name="Glavina del Rio T."/>
            <person name="Tice H."/>
            <person name="Bruce D."/>
            <person name="Goodwin L."/>
            <person name="Pitluck S."/>
            <person name="Chertkov O."/>
            <person name="Brettin T."/>
            <person name="Detter J.C."/>
            <person name="Han C."/>
            <person name="Schmutz J."/>
            <person name="Larimer F."/>
            <person name="Land M."/>
            <person name="Hauser L."/>
            <person name="Kyrpides N."/>
            <person name="Ovchinnikova G."/>
            <person name="Noll K."/>
        </authorList>
    </citation>
    <scope>NUCLEOTIDE SEQUENCE [LARGE SCALE GENOMIC DNA]</scope>
    <source>
        <strain evidence="3">ATCC BAA-1733 / DSM 21960 / TBF 19.5.1</strain>
    </source>
</reference>
<keyword evidence="1" id="KW-0812">Transmembrane</keyword>
<feature type="transmembrane region" description="Helical" evidence="1">
    <location>
        <begin position="5"/>
        <end position="22"/>
    </location>
</feature>
<keyword evidence="1" id="KW-1133">Transmembrane helix</keyword>
<dbReference type="HOGENOM" id="CLU_148666_1_0_0"/>
<keyword evidence="3" id="KW-1185">Reference proteome</keyword>
<feature type="transmembrane region" description="Helical" evidence="1">
    <location>
        <begin position="90"/>
        <end position="112"/>
    </location>
</feature>
<evidence type="ECO:0000313" key="2">
    <source>
        <dbReference type="EMBL" id="ACR79913.1"/>
    </source>
</evidence>
<feature type="transmembrane region" description="Helical" evidence="1">
    <location>
        <begin position="62"/>
        <end position="84"/>
    </location>
</feature>
<keyword evidence="1" id="KW-0472">Membrane</keyword>
<dbReference type="RefSeq" id="WP_015868570.1">
    <property type="nucleotide sequence ID" value="NC_012785.1"/>
</dbReference>
<organism evidence="2 3">
    <name type="scientific">Kosmotoga olearia (strain ATCC BAA-1733 / DSM 21960 / TBF 19.5.1)</name>
    <dbReference type="NCBI Taxonomy" id="521045"/>
    <lineage>
        <taxon>Bacteria</taxon>
        <taxon>Thermotogati</taxon>
        <taxon>Thermotogota</taxon>
        <taxon>Thermotogae</taxon>
        <taxon>Kosmotogales</taxon>
        <taxon>Kosmotogaceae</taxon>
        <taxon>Kosmotoga</taxon>
    </lineage>
</organism>
<accession>C5CIZ7</accession>
<dbReference type="eggNOG" id="ENOG50322Z5">
    <property type="taxonomic scope" value="Bacteria"/>
</dbReference>